<feature type="transmembrane region" description="Helical" evidence="2">
    <location>
        <begin position="289"/>
        <end position="308"/>
    </location>
</feature>
<evidence type="ECO:0000313" key="5">
    <source>
        <dbReference type="Proteomes" id="UP001595891"/>
    </source>
</evidence>
<proteinExistence type="predicted"/>
<accession>A0ABV9EH12</accession>
<feature type="transmembrane region" description="Helical" evidence="2">
    <location>
        <begin position="124"/>
        <end position="143"/>
    </location>
</feature>
<feature type="transmembrane region" description="Helical" evidence="2">
    <location>
        <begin position="95"/>
        <end position="112"/>
    </location>
</feature>
<dbReference type="InterPro" id="IPR052529">
    <property type="entry name" value="Bact_Transport_Assoc"/>
</dbReference>
<keyword evidence="2" id="KW-0472">Membrane</keyword>
<evidence type="ECO:0000256" key="2">
    <source>
        <dbReference type="SAM" id="Phobius"/>
    </source>
</evidence>
<comment type="caution">
    <text evidence="4">The sequence shown here is derived from an EMBL/GenBank/DDBJ whole genome shotgun (WGS) entry which is preliminary data.</text>
</comment>
<reference evidence="5" key="1">
    <citation type="journal article" date="2019" name="Int. J. Syst. Evol. Microbiol.">
        <title>The Global Catalogue of Microorganisms (GCM) 10K type strain sequencing project: providing services to taxonomists for standard genome sequencing and annotation.</title>
        <authorList>
            <consortium name="The Broad Institute Genomics Platform"/>
            <consortium name="The Broad Institute Genome Sequencing Center for Infectious Disease"/>
            <person name="Wu L."/>
            <person name="Ma J."/>
        </authorList>
    </citation>
    <scope>NUCLEOTIDE SEQUENCE [LARGE SCALE GENOMIC DNA]</scope>
    <source>
        <strain evidence="5">CCUG 49560</strain>
    </source>
</reference>
<sequence length="372" mass="39078">MPDTPAPPQPAPHSPDASVAPHSPDASAAPHSPDASVAPIAPVAPVAPKQRISALDALRGFALCGIIFVNIPQTMEMFAYAGQMPTPLRLFFLGRFYPIFYLLFGVGFGIFLRSARRRSERPRLLLVRRFAAMAVLGGVLHLLQPGEVLLPFAVTGLVVLLPLSYVPVRALLAAGVLLLVAGVLAGVGGLGLLPGLFALGFALAELRVPEGLPDARGRLLLTVVVAAVTALAAYGVITLGAPDVAQIRLGMVLSLATAAFYIAVFLLLLRTRAGAALSWVLAPMGRMALTNYFTAALLFVPIGTALGLRGSSQWGLAVLLGVGILTAQAVVSNLWLRVYGYGPLEWAWRCVTYWRWLPIRGSGDGAGGRAGA</sequence>
<dbReference type="InterPro" id="IPR007349">
    <property type="entry name" value="DUF418"/>
</dbReference>
<dbReference type="EMBL" id="JBHSFN010000009">
    <property type="protein sequence ID" value="MFC4587559.1"/>
    <property type="molecule type" value="Genomic_DNA"/>
</dbReference>
<feature type="transmembrane region" description="Helical" evidence="2">
    <location>
        <begin position="57"/>
        <end position="75"/>
    </location>
</feature>
<feature type="transmembrane region" description="Helical" evidence="2">
    <location>
        <begin position="175"/>
        <end position="199"/>
    </location>
</feature>
<dbReference type="RefSeq" id="WP_262840560.1">
    <property type="nucleotide sequence ID" value="NZ_JANZYP010000001.1"/>
</dbReference>
<feature type="transmembrane region" description="Helical" evidence="2">
    <location>
        <begin position="219"/>
        <end position="237"/>
    </location>
</feature>
<gene>
    <name evidence="4" type="ORF">ACFO8L_15805</name>
</gene>
<keyword evidence="2" id="KW-1133">Transmembrane helix</keyword>
<dbReference type="PANTHER" id="PTHR30590">
    <property type="entry name" value="INNER MEMBRANE PROTEIN"/>
    <property type="match status" value="1"/>
</dbReference>
<dbReference type="PANTHER" id="PTHR30590:SF2">
    <property type="entry name" value="INNER MEMBRANE PROTEIN"/>
    <property type="match status" value="1"/>
</dbReference>
<feature type="transmembrane region" description="Helical" evidence="2">
    <location>
        <begin position="149"/>
        <end position="168"/>
    </location>
</feature>
<keyword evidence="2" id="KW-0812">Transmembrane</keyword>
<dbReference type="Pfam" id="PF04235">
    <property type="entry name" value="DUF418"/>
    <property type="match status" value="1"/>
</dbReference>
<evidence type="ECO:0000313" key="4">
    <source>
        <dbReference type="EMBL" id="MFC4587559.1"/>
    </source>
</evidence>
<organism evidence="4 5">
    <name type="scientific">Sphaerisporangium corydalis</name>
    <dbReference type="NCBI Taxonomy" id="1441875"/>
    <lineage>
        <taxon>Bacteria</taxon>
        <taxon>Bacillati</taxon>
        <taxon>Actinomycetota</taxon>
        <taxon>Actinomycetes</taxon>
        <taxon>Streptosporangiales</taxon>
        <taxon>Streptosporangiaceae</taxon>
        <taxon>Sphaerisporangium</taxon>
    </lineage>
</organism>
<keyword evidence="5" id="KW-1185">Reference proteome</keyword>
<evidence type="ECO:0000256" key="1">
    <source>
        <dbReference type="SAM" id="MobiDB-lite"/>
    </source>
</evidence>
<name>A0ABV9EH12_9ACTN</name>
<feature type="domain" description="DUF418" evidence="3">
    <location>
        <begin position="238"/>
        <end position="355"/>
    </location>
</feature>
<feature type="compositionally biased region" description="Pro residues" evidence="1">
    <location>
        <begin position="1"/>
        <end position="13"/>
    </location>
</feature>
<feature type="compositionally biased region" description="Low complexity" evidence="1">
    <location>
        <begin position="14"/>
        <end position="34"/>
    </location>
</feature>
<protein>
    <submittedName>
        <fullName evidence="4">DUF418 domain-containing protein</fullName>
    </submittedName>
</protein>
<feature type="transmembrane region" description="Helical" evidence="2">
    <location>
        <begin position="315"/>
        <end position="336"/>
    </location>
</feature>
<feature type="region of interest" description="Disordered" evidence="1">
    <location>
        <begin position="1"/>
        <end position="34"/>
    </location>
</feature>
<feature type="transmembrane region" description="Helical" evidence="2">
    <location>
        <begin position="249"/>
        <end position="269"/>
    </location>
</feature>
<dbReference type="Proteomes" id="UP001595891">
    <property type="component" value="Unassembled WGS sequence"/>
</dbReference>
<evidence type="ECO:0000259" key="3">
    <source>
        <dbReference type="Pfam" id="PF04235"/>
    </source>
</evidence>